<name>A0AAP0QSN1_9ROSI</name>
<evidence type="ECO:0000313" key="1">
    <source>
        <dbReference type="EMBL" id="KAK9210581.1"/>
    </source>
</evidence>
<protein>
    <submittedName>
        <fullName evidence="1">Uncharacterized protein</fullName>
    </submittedName>
</protein>
<organism evidence="1 2">
    <name type="scientific">Citrus x changshan-huyou</name>
    <dbReference type="NCBI Taxonomy" id="2935761"/>
    <lineage>
        <taxon>Eukaryota</taxon>
        <taxon>Viridiplantae</taxon>
        <taxon>Streptophyta</taxon>
        <taxon>Embryophyta</taxon>
        <taxon>Tracheophyta</taxon>
        <taxon>Spermatophyta</taxon>
        <taxon>Magnoliopsida</taxon>
        <taxon>eudicotyledons</taxon>
        <taxon>Gunneridae</taxon>
        <taxon>Pentapetalae</taxon>
        <taxon>rosids</taxon>
        <taxon>malvids</taxon>
        <taxon>Sapindales</taxon>
        <taxon>Rutaceae</taxon>
        <taxon>Aurantioideae</taxon>
        <taxon>Citrus</taxon>
    </lineage>
</organism>
<proteinExistence type="predicted"/>
<comment type="caution">
    <text evidence="1">The sequence shown here is derived from an EMBL/GenBank/DDBJ whole genome shotgun (WGS) entry which is preliminary data.</text>
</comment>
<dbReference type="Gene3D" id="3.30.559.10">
    <property type="entry name" value="Chloramphenicol acetyltransferase-like domain"/>
    <property type="match status" value="1"/>
</dbReference>
<sequence>MLQSVPYRFYFGWGRPIFMGPAVVVYEGTIYMLASSNNDGGLLLIVRLEADHMQLFEKFLYELQ</sequence>
<accession>A0AAP0QSN1</accession>
<dbReference type="AlphaFoldDB" id="A0AAP0QSN1"/>
<dbReference type="Proteomes" id="UP001428341">
    <property type="component" value="Unassembled WGS sequence"/>
</dbReference>
<evidence type="ECO:0000313" key="2">
    <source>
        <dbReference type="Proteomes" id="UP001428341"/>
    </source>
</evidence>
<reference evidence="1 2" key="1">
    <citation type="submission" date="2024-05" db="EMBL/GenBank/DDBJ databases">
        <title>Haplotype-resolved chromosome-level genome assembly of Huyou (Citrus changshanensis).</title>
        <authorList>
            <person name="Miao C."/>
            <person name="Chen W."/>
            <person name="Wu Y."/>
            <person name="Wang L."/>
            <person name="Zhao S."/>
            <person name="Grierson D."/>
            <person name="Xu C."/>
            <person name="Chen K."/>
        </authorList>
    </citation>
    <scope>NUCLEOTIDE SEQUENCE [LARGE SCALE GENOMIC DNA]</scope>
    <source>
        <strain evidence="1">01-14</strain>
        <tissue evidence="1">Leaf</tissue>
    </source>
</reference>
<dbReference type="EMBL" id="JBCGBO010000004">
    <property type="protein sequence ID" value="KAK9210581.1"/>
    <property type="molecule type" value="Genomic_DNA"/>
</dbReference>
<keyword evidence="2" id="KW-1185">Reference proteome</keyword>
<gene>
    <name evidence="1" type="ORF">WN944_002952</name>
</gene>
<dbReference type="InterPro" id="IPR023213">
    <property type="entry name" value="CAT-like_dom_sf"/>
</dbReference>
<dbReference type="Pfam" id="PF02458">
    <property type="entry name" value="Transferase"/>
    <property type="match status" value="1"/>
</dbReference>